<keyword evidence="1" id="KW-0472">Membrane</keyword>
<dbReference type="EMBL" id="JACJQY010000008">
    <property type="protein sequence ID" value="MBD2316698.1"/>
    <property type="molecule type" value="Genomic_DNA"/>
</dbReference>
<dbReference type="Proteomes" id="UP000618445">
    <property type="component" value="Unassembled WGS sequence"/>
</dbReference>
<protein>
    <submittedName>
        <fullName evidence="2">Uncharacterized protein</fullName>
    </submittedName>
</protein>
<accession>A0ABR8C7E3</accession>
<keyword evidence="1" id="KW-1133">Transmembrane helix</keyword>
<dbReference type="RefSeq" id="WP_190577584.1">
    <property type="nucleotide sequence ID" value="NZ_CAWPQU010000078.1"/>
</dbReference>
<gene>
    <name evidence="2" type="ORF">H6G05_07540</name>
</gene>
<sequence length="198" mass="21738">MNGSSELAIVTAEIVDILPREHQTNEMANWVESQLASGNTASEMLEYCKTQFGIVVHKIDACELKIQNQGIRLDSYIQKTDRQFEQVHSKIAKLETDLAVTTALSNERAQQQQFTNGQLMTSINNTNTNLTNGLTNVSKGGGETNPVVLFFGLAFGVILLSCLVALGINSRSSQVIEYKNVPSNGHPLPVPKDLYDKL</sequence>
<evidence type="ECO:0000313" key="3">
    <source>
        <dbReference type="Proteomes" id="UP000618445"/>
    </source>
</evidence>
<feature type="transmembrane region" description="Helical" evidence="1">
    <location>
        <begin position="147"/>
        <end position="168"/>
    </location>
</feature>
<name>A0ABR8C7E3_9CYAN</name>
<evidence type="ECO:0000313" key="2">
    <source>
        <dbReference type="EMBL" id="MBD2316698.1"/>
    </source>
</evidence>
<proteinExistence type="predicted"/>
<reference evidence="2 3" key="1">
    <citation type="journal article" date="2020" name="ISME J.">
        <title>Comparative genomics reveals insights into cyanobacterial evolution and habitat adaptation.</title>
        <authorList>
            <person name="Chen M.Y."/>
            <person name="Teng W.K."/>
            <person name="Zhao L."/>
            <person name="Hu C.X."/>
            <person name="Zhou Y.K."/>
            <person name="Han B.P."/>
            <person name="Song L.R."/>
            <person name="Shu W.S."/>
        </authorList>
    </citation>
    <scope>NUCLEOTIDE SEQUENCE [LARGE SCALE GENOMIC DNA]</scope>
    <source>
        <strain evidence="2 3">FACHB-1050</strain>
    </source>
</reference>
<organism evidence="2 3">
    <name type="scientific">Phormidium tenue FACHB-1050</name>
    <dbReference type="NCBI Taxonomy" id="2692857"/>
    <lineage>
        <taxon>Bacteria</taxon>
        <taxon>Bacillati</taxon>
        <taxon>Cyanobacteriota</taxon>
        <taxon>Cyanophyceae</taxon>
        <taxon>Oscillatoriophycideae</taxon>
        <taxon>Oscillatoriales</taxon>
        <taxon>Oscillatoriaceae</taxon>
        <taxon>Phormidium</taxon>
    </lineage>
</organism>
<keyword evidence="3" id="KW-1185">Reference proteome</keyword>
<comment type="caution">
    <text evidence="2">The sequence shown here is derived from an EMBL/GenBank/DDBJ whole genome shotgun (WGS) entry which is preliminary data.</text>
</comment>
<evidence type="ECO:0000256" key="1">
    <source>
        <dbReference type="SAM" id="Phobius"/>
    </source>
</evidence>
<keyword evidence="1" id="KW-0812">Transmembrane</keyword>